<evidence type="ECO:0000256" key="4">
    <source>
        <dbReference type="ARBA" id="ARBA00022989"/>
    </source>
</evidence>
<keyword evidence="2" id="KW-1003">Cell membrane</keyword>
<feature type="transmembrane region" description="Helical" evidence="6">
    <location>
        <begin position="43"/>
        <end position="65"/>
    </location>
</feature>
<evidence type="ECO:0000256" key="5">
    <source>
        <dbReference type="ARBA" id="ARBA00023136"/>
    </source>
</evidence>
<protein>
    <submittedName>
        <fullName evidence="7">UPF0104 family protein</fullName>
    </submittedName>
</protein>
<keyword evidence="8" id="KW-1185">Reference proteome</keyword>
<dbReference type="GO" id="GO:0005886">
    <property type="term" value="C:plasma membrane"/>
    <property type="evidence" value="ECO:0007669"/>
    <property type="project" value="UniProtKB-SubCell"/>
</dbReference>
<evidence type="ECO:0000256" key="6">
    <source>
        <dbReference type="SAM" id="Phobius"/>
    </source>
</evidence>
<evidence type="ECO:0000313" key="8">
    <source>
        <dbReference type="Proteomes" id="UP000278398"/>
    </source>
</evidence>
<evidence type="ECO:0000256" key="1">
    <source>
        <dbReference type="ARBA" id="ARBA00004651"/>
    </source>
</evidence>
<reference evidence="7 8" key="1">
    <citation type="submission" date="2018-12" db="EMBL/GenBank/DDBJ databases">
        <title>Mesorhizobium carbonis sp. nov., isolated from coal mine water.</title>
        <authorList>
            <person name="Xin W."/>
            <person name="Xu Z."/>
            <person name="Xiang F."/>
            <person name="Zhang J."/>
            <person name="Xi L."/>
            <person name="Liu J."/>
        </authorList>
    </citation>
    <scope>NUCLEOTIDE SEQUENCE [LARGE SCALE GENOMIC DNA]</scope>
    <source>
        <strain evidence="7 8">B2.3</strain>
    </source>
</reference>
<dbReference type="EMBL" id="RWKW01000016">
    <property type="protein sequence ID" value="RST87511.1"/>
    <property type="molecule type" value="Genomic_DNA"/>
</dbReference>
<dbReference type="Pfam" id="PF03706">
    <property type="entry name" value="LPG_synthase_TM"/>
    <property type="match status" value="1"/>
</dbReference>
<sequence length="299" mass="31291">MRWTTWIALAAVILAGTLLYRTLSGYSLDEIVSSIRSVPAARLGAAAAFMAASYLTLTLFDYLGLRYAGHRLPWRRAALASFTALSLGHSIGFAGISSGAIRYRFYARWGLNVEDVAKVVLFSGLTVALGLMSLGGIALLIHPGGAAELTGLASATVLAAGLGLLLLVAGYLAASAFVTRPLTIRTWTFRMPALKLALAQVGVGALNFALVAACLHQAIAGFAAVPYMSVATAYVTANTAALMAHVPGGLGVIEATVLHMIPGANLIGAVLIFRFVYFLVPLPIGVASLVASEYLVRRR</sequence>
<feature type="transmembrane region" description="Helical" evidence="6">
    <location>
        <begin position="77"/>
        <end position="96"/>
    </location>
</feature>
<evidence type="ECO:0000313" key="7">
    <source>
        <dbReference type="EMBL" id="RST87511.1"/>
    </source>
</evidence>
<gene>
    <name evidence="7" type="ORF">EJC49_05220</name>
</gene>
<proteinExistence type="predicted"/>
<organism evidence="7 8">
    <name type="scientific">Aquibium carbonis</name>
    <dbReference type="NCBI Taxonomy" id="2495581"/>
    <lineage>
        <taxon>Bacteria</taxon>
        <taxon>Pseudomonadati</taxon>
        <taxon>Pseudomonadota</taxon>
        <taxon>Alphaproteobacteria</taxon>
        <taxon>Hyphomicrobiales</taxon>
        <taxon>Phyllobacteriaceae</taxon>
        <taxon>Aquibium</taxon>
    </lineage>
</organism>
<evidence type="ECO:0000256" key="3">
    <source>
        <dbReference type="ARBA" id="ARBA00022692"/>
    </source>
</evidence>
<dbReference type="InterPro" id="IPR022791">
    <property type="entry name" value="L-PG_synthase/AglD"/>
</dbReference>
<feature type="transmembrane region" description="Helical" evidence="6">
    <location>
        <begin position="266"/>
        <end position="291"/>
    </location>
</feature>
<feature type="transmembrane region" description="Helical" evidence="6">
    <location>
        <begin position="116"/>
        <end position="140"/>
    </location>
</feature>
<accession>A0A3R9YUL7</accession>
<dbReference type="OrthoDB" id="145485at2"/>
<dbReference type="AlphaFoldDB" id="A0A3R9YUL7"/>
<dbReference type="Proteomes" id="UP000278398">
    <property type="component" value="Unassembled WGS sequence"/>
</dbReference>
<evidence type="ECO:0000256" key="2">
    <source>
        <dbReference type="ARBA" id="ARBA00022475"/>
    </source>
</evidence>
<feature type="transmembrane region" description="Helical" evidence="6">
    <location>
        <begin position="152"/>
        <end position="173"/>
    </location>
</feature>
<dbReference type="PANTHER" id="PTHR39087:SF2">
    <property type="entry name" value="UPF0104 MEMBRANE PROTEIN MJ1595"/>
    <property type="match status" value="1"/>
</dbReference>
<name>A0A3R9YUL7_9HYPH</name>
<comment type="subcellular location">
    <subcellularLocation>
        <location evidence="1">Cell membrane</location>
        <topology evidence="1">Multi-pass membrane protein</topology>
    </subcellularLocation>
</comment>
<keyword evidence="5 6" id="KW-0472">Membrane</keyword>
<keyword evidence="4 6" id="KW-1133">Transmembrane helix</keyword>
<feature type="transmembrane region" description="Helical" evidence="6">
    <location>
        <begin position="193"/>
        <end position="215"/>
    </location>
</feature>
<keyword evidence="3 6" id="KW-0812">Transmembrane</keyword>
<comment type="caution">
    <text evidence="7">The sequence shown here is derived from an EMBL/GenBank/DDBJ whole genome shotgun (WGS) entry which is preliminary data.</text>
</comment>
<dbReference type="PANTHER" id="PTHR39087">
    <property type="entry name" value="UPF0104 MEMBRANE PROTEIN MJ1595"/>
    <property type="match status" value="1"/>
</dbReference>